<sequence length="90" mass="9499">MPTLFLLRNTVDHGKMCIARMTIMLGTYPSVVLGATVVVLILGPRPSIILVIPHPGVAITVPCRTLCMPGEDVPQNATGDGVSVYSSLDP</sequence>
<dbReference type="Proteomes" id="UP001320706">
    <property type="component" value="Unassembled WGS sequence"/>
</dbReference>
<organism evidence="1 2">
    <name type="scientific">Zalaria obscura</name>
    <dbReference type="NCBI Taxonomy" id="2024903"/>
    <lineage>
        <taxon>Eukaryota</taxon>
        <taxon>Fungi</taxon>
        <taxon>Dikarya</taxon>
        <taxon>Ascomycota</taxon>
        <taxon>Pezizomycotina</taxon>
        <taxon>Dothideomycetes</taxon>
        <taxon>Dothideomycetidae</taxon>
        <taxon>Dothideales</taxon>
        <taxon>Zalariaceae</taxon>
        <taxon>Zalaria</taxon>
    </lineage>
</organism>
<protein>
    <submittedName>
        <fullName evidence="1">Uncharacterized protein</fullName>
    </submittedName>
</protein>
<dbReference type="EMBL" id="JAMKPW020000002">
    <property type="protein sequence ID" value="KAK8220009.1"/>
    <property type="molecule type" value="Genomic_DNA"/>
</dbReference>
<comment type="caution">
    <text evidence="1">The sequence shown here is derived from an EMBL/GenBank/DDBJ whole genome shotgun (WGS) entry which is preliminary data.</text>
</comment>
<evidence type="ECO:0000313" key="2">
    <source>
        <dbReference type="Proteomes" id="UP001320706"/>
    </source>
</evidence>
<proteinExistence type="predicted"/>
<gene>
    <name evidence="1" type="ORF">M8818_000425</name>
</gene>
<reference evidence="1" key="1">
    <citation type="submission" date="2024-02" db="EMBL/GenBank/DDBJ databases">
        <title>Metagenome Assembled Genome of Zalaria obscura JY119.</title>
        <authorList>
            <person name="Vighnesh L."/>
            <person name="Jagadeeshwari U."/>
            <person name="Venkata Ramana C."/>
            <person name="Sasikala C."/>
        </authorList>
    </citation>
    <scope>NUCLEOTIDE SEQUENCE</scope>
    <source>
        <strain evidence="1">JY119</strain>
    </source>
</reference>
<evidence type="ECO:0000313" key="1">
    <source>
        <dbReference type="EMBL" id="KAK8220009.1"/>
    </source>
</evidence>
<accession>A0ACC3SN87</accession>
<name>A0ACC3SN87_9PEZI</name>
<keyword evidence="2" id="KW-1185">Reference proteome</keyword>